<feature type="domain" description="ABC transporter" evidence="8">
    <location>
        <begin position="1"/>
        <end position="245"/>
    </location>
</feature>
<gene>
    <name evidence="9" type="ORF">Ade02nite_29880</name>
</gene>
<keyword evidence="10" id="KW-1185">Reference proteome</keyword>
<evidence type="ECO:0000259" key="8">
    <source>
        <dbReference type="PROSITE" id="PS50893"/>
    </source>
</evidence>
<keyword evidence="7" id="KW-0472">Membrane</keyword>
<dbReference type="EMBL" id="BOMI01000057">
    <property type="protein sequence ID" value="GID74347.1"/>
    <property type="molecule type" value="Genomic_DNA"/>
</dbReference>
<dbReference type="PANTHER" id="PTHR43297:SF2">
    <property type="entry name" value="DIPEPTIDE TRANSPORT ATP-BINDING PROTEIN DPPD"/>
    <property type="match status" value="1"/>
</dbReference>
<evidence type="ECO:0000256" key="7">
    <source>
        <dbReference type="ARBA" id="ARBA00023136"/>
    </source>
</evidence>
<comment type="caution">
    <text evidence="9">The sequence shown here is derived from an EMBL/GenBank/DDBJ whole genome shotgun (WGS) entry which is preliminary data.</text>
</comment>
<keyword evidence="4" id="KW-1003">Cell membrane</keyword>
<dbReference type="PROSITE" id="PS50893">
    <property type="entry name" value="ABC_TRANSPORTER_2"/>
    <property type="match status" value="2"/>
</dbReference>
<evidence type="ECO:0000256" key="5">
    <source>
        <dbReference type="ARBA" id="ARBA00022741"/>
    </source>
</evidence>
<evidence type="ECO:0000256" key="1">
    <source>
        <dbReference type="ARBA" id="ARBA00004202"/>
    </source>
</evidence>
<dbReference type="InterPro" id="IPR003439">
    <property type="entry name" value="ABC_transporter-like_ATP-bd"/>
</dbReference>
<name>A0ABQ3Y316_9ACTN</name>
<keyword evidence="6 9" id="KW-0067">ATP-binding</keyword>
<dbReference type="InterPro" id="IPR003593">
    <property type="entry name" value="AAA+_ATPase"/>
</dbReference>
<dbReference type="InterPro" id="IPR027417">
    <property type="entry name" value="P-loop_NTPase"/>
</dbReference>
<proteinExistence type="inferred from homology"/>
<dbReference type="Pfam" id="PF00005">
    <property type="entry name" value="ABC_tran"/>
    <property type="match status" value="2"/>
</dbReference>
<keyword evidence="3" id="KW-0813">Transport</keyword>
<dbReference type="NCBIfam" id="NF008453">
    <property type="entry name" value="PRK11308.1"/>
    <property type="match status" value="2"/>
</dbReference>
<protein>
    <submittedName>
        <fullName evidence="9">Oligopeptide ABC transporter, ATP-binding protein</fullName>
    </submittedName>
</protein>
<dbReference type="NCBIfam" id="NF007739">
    <property type="entry name" value="PRK10419.1"/>
    <property type="match status" value="2"/>
</dbReference>
<organism evidence="9 10">
    <name type="scientific">Paractinoplanes deccanensis</name>
    <dbReference type="NCBI Taxonomy" id="113561"/>
    <lineage>
        <taxon>Bacteria</taxon>
        <taxon>Bacillati</taxon>
        <taxon>Actinomycetota</taxon>
        <taxon>Actinomycetes</taxon>
        <taxon>Micromonosporales</taxon>
        <taxon>Micromonosporaceae</taxon>
        <taxon>Paractinoplanes</taxon>
    </lineage>
</organism>
<feature type="domain" description="ABC transporter" evidence="8">
    <location>
        <begin position="266"/>
        <end position="512"/>
    </location>
</feature>
<dbReference type="Pfam" id="PF08352">
    <property type="entry name" value="oligo_HPY"/>
    <property type="match status" value="2"/>
</dbReference>
<dbReference type="SUPFAM" id="SSF52540">
    <property type="entry name" value="P-loop containing nucleoside triphosphate hydrolases"/>
    <property type="match status" value="2"/>
</dbReference>
<accession>A0ABQ3Y316</accession>
<dbReference type="InterPro" id="IPR017871">
    <property type="entry name" value="ABC_transporter-like_CS"/>
</dbReference>
<dbReference type="PROSITE" id="PS00211">
    <property type="entry name" value="ABC_TRANSPORTER_1"/>
    <property type="match status" value="2"/>
</dbReference>
<dbReference type="SMART" id="SM00382">
    <property type="entry name" value="AAA"/>
    <property type="match status" value="2"/>
</dbReference>
<evidence type="ECO:0000256" key="3">
    <source>
        <dbReference type="ARBA" id="ARBA00022448"/>
    </source>
</evidence>
<comment type="similarity">
    <text evidence="2">Belongs to the ABC transporter superfamily.</text>
</comment>
<dbReference type="InterPro" id="IPR050388">
    <property type="entry name" value="ABC_Ni/Peptide_Import"/>
</dbReference>
<evidence type="ECO:0000313" key="9">
    <source>
        <dbReference type="EMBL" id="GID74347.1"/>
    </source>
</evidence>
<dbReference type="InterPro" id="IPR013563">
    <property type="entry name" value="Oligopep_ABC_C"/>
</dbReference>
<dbReference type="PANTHER" id="PTHR43297">
    <property type="entry name" value="OLIGOPEPTIDE TRANSPORT ATP-BINDING PROTEIN APPD"/>
    <property type="match status" value="1"/>
</dbReference>
<dbReference type="Gene3D" id="3.40.50.300">
    <property type="entry name" value="P-loop containing nucleotide triphosphate hydrolases"/>
    <property type="match status" value="2"/>
</dbReference>
<comment type="subcellular location">
    <subcellularLocation>
        <location evidence="1">Cell membrane</location>
        <topology evidence="1">Peripheral membrane protein</topology>
    </subcellularLocation>
</comment>
<dbReference type="Proteomes" id="UP000609879">
    <property type="component" value="Unassembled WGS sequence"/>
</dbReference>
<evidence type="ECO:0000313" key="10">
    <source>
        <dbReference type="Proteomes" id="UP000609879"/>
    </source>
</evidence>
<dbReference type="CDD" id="cd03257">
    <property type="entry name" value="ABC_NikE_OppD_transporters"/>
    <property type="match status" value="2"/>
</dbReference>
<sequence>MTLLSVEDLSIAFEAEATRGVAFELRRGRVLALVGESGSGKSVSAMSILGLLPGTARVSGSITFEGEQLVGADPERLRELRGGRIGTVFQEPMTAFNPVFTVGNQIAEALRTHDKPASRQRVHDLLGLVGLDDPRRVARSYPHQLSGGQLQRAMIAMAISCDPVLLIADEPTTALDVTAQAGILALLRDLRERLGMAILLITHDMGVVAGLADDVVVLEKGVVVERAPAGRLFAAPEDGYTRALLDAVPRLGSATREAIEPSGDTLVLTDVVVEYSGRFRAVDGVSLTVGAGEILGLVGESGSGKSTIGRAVAGLVPVTAGTALVGGADIGRAARHPWRRAAQLRRIRSGIGIVFQDPASSLNPRVTVADSIAEPLVLHRDLDAAARGRRVAELLDAVRLPTALRDRYPYEMSGGQRQRVAIARALALNPPLLIADEPTSALDVSVQARVLELLRSLQDEFGFACLFISHDLAVVERLAHRVAVMHRGTIVEQGPAPDVLRAPEHPYTRRLLASVLVPDPAHRG</sequence>
<evidence type="ECO:0000256" key="4">
    <source>
        <dbReference type="ARBA" id="ARBA00022475"/>
    </source>
</evidence>
<evidence type="ECO:0000256" key="6">
    <source>
        <dbReference type="ARBA" id="ARBA00022840"/>
    </source>
</evidence>
<evidence type="ECO:0000256" key="2">
    <source>
        <dbReference type="ARBA" id="ARBA00005417"/>
    </source>
</evidence>
<reference evidence="9 10" key="1">
    <citation type="submission" date="2021-01" db="EMBL/GenBank/DDBJ databases">
        <title>Whole genome shotgun sequence of Actinoplanes deccanensis NBRC 13994.</title>
        <authorList>
            <person name="Komaki H."/>
            <person name="Tamura T."/>
        </authorList>
    </citation>
    <scope>NUCLEOTIDE SEQUENCE [LARGE SCALE GENOMIC DNA]</scope>
    <source>
        <strain evidence="9 10">NBRC 13994</strain>
    </source>
</reference>
<keyword evidence="5" id="KW-0547">Nucleotide-binding</keyword>
<dbReference type="GO" id="GO:0005524">
    <property type="term" value="F:ATP binding"/>
    <property type="evidence" value="ECO:0007669"/>
    <property type="project" value="UniProtKB-KW"/>
</dbReference>